<dbReference type="Proteomes" id="UP000061457">
    <property type="component" value="Chromosome II"/>
</dbReference>
<evidence type="ECO:0000259" key="8">
    <source>
        <dbReference type="PROSITE" id="PS50192"/>
    </source>
</evidence>
<dbReference type="PROSITE" id="PS50111">
    <property type="entry name" value="CHEMOTAXIS_TRANSDUC_2"/>
    <property type="match status" value="1"/>
</dbReference>
<dbReference type="EMBL" id="CP013188">
    <property type="protein sequence ID" value="ALO44225.1"/>
    <property type="molecule type" value="Genomic_DNA"/>
</dbReference>
<accession>A0A0S2K7H2</accession>
<comment type="similarity">
    <text evidence="4">Belongs to the methyl-accepting chemotaxis (MCP) protein family.</text>
</comment>
<evidence type="ECO:0000256" key="2">
    <source>
        <dbReference type="ARBA" id="ARBA00022519"/>
    </source>
</evidence>
<keyword evidence="6" id="KW-0472">Membrane</keyword>
<dbReference type="STRING" id="161398.PP2015_3753"/>
<dbReference type="InterPro" id="IPR004090">
    <property type="entry name" value="Chemotax_Me-accpt_rcpt"/>
</dbReference>
<dbReference type="InterPro" id="IPR003660">
    <property type="entry name" value="HAMP_dom"/>
</dbReference>
<dbReference type="GO" id="GO:0006935">
    <property type="term" value="P:chemotaxis"/>
    <property type="evidence" value="ECO:0007669"/>
    <property type="project" value="InterPro"/>
</dbReference>
<keyword evidence="6" id="KW-0812">Transmembrane</keyword>
<dbReference type="SMART" id="SM00304">
    <property type="entry name" value="HAMP"/>
    <property type="match status" value="1"/>
</dbReference>
<feature type="transmembrane region" description="Helical" evidence="6">
    <location>
        <begin position="190"/>
        <end position="210"/>
    </location>
</feature>
<dbReference type="GO" id="GO:0005886">
    <property type="term" value="C:plasma membrane"/>
    <property type="evidence" value="ECO:0007669"/>
    <property type="project" value="UniProtKB-SubCell"/>
</dbReference>
<dbReference type="Gene3D" id="1.10.287.950">
    <property type="entry name" value="Methyl-accepting chemotaxis protein"/>
    <property type="match status" value="1"/>
</dbReference>
<dbReference type="PANTHER" id="PTHR32089:SF112">
    <property type="entry name" value="LYSOZYME-LIKE PROTEIN-RELATED"/>
    <property type="match status" value="1"/>
</dbReference>
<dbReference type="PROSITE" id="PS50192">
    <property type="entry name" value="T_SNARE"/>
    <property type="match status" value="1"/>
</dbReference>
<evidence type="ECO:0000256" key="4">
    <source>
        <dbReference type="ARBA" id="ARBA00029447"/>
    </source>
</evidence>
<evidence type="ECO:0000313" key="10">
    <source>
        <dbReference type="EMBL" id="ALO44225.1"/>
    </source>
</evidence>
<dbReference type="PATRIC" id="fig|161398.10.peg.3837"/>
<evidence type="ECO:0000259" key="7">
    <source>
        <dbReference type="PROSITE" id="PS50111"/>
    </source>
</evidence>
<feature type="domain" description="HAMP" evidence="9">
    <location>
        <begin position="212"/>
        <end position="265"/>
    </location>
</feature>
<feature type="transmembrane region" description="Helical" evidence="6">
    <location>
        <begin position="12"/>
        <end position="38"/>
    </location>
</feature>
<dbReference type="OrthoDB" id="2489132at2"/>
<evidence type="ECO:0000313" key="11">
    <source>
        <dbReference type="Proteomes" id="UP000061457"/>
    </source>
</evidence>
<evidence type="ECO:0000259" key="9">
    <source>
        <dbReference type="PROSITE" id="PS50885"/>
    </source>
</evidence>
<feature type="domain" description="T-SNARE coiled-coil homology" evidence="8">
    <location>
        <begin position="457"/>
        <end position="519"/>
    </location>
</feature>
<evidence type="ECO:0000256" key="6">
    <source>
        <dbReference type="SAM" id="Phobius"/>
    </source>
</evidence>
<dbReference type="KEGG" id="pphe:PP2015_3753"/>
<dbReference type="Pfam" id="PF00015">
    <property type="entry name" value="MCPsignal"/>
    <property type="match status" value="1"/>
</dbReference>
<sequence>MYLNQLSVRSRLILLVALPCIAFLLLAAVTLILTGNLVAGIQSINNDRVVPLKQIKVVSDNYAVSIVDNLHKYNAGLMSKSELLDSISDAESLASSQWSAYLQTELTPEESRLIRNSEALFDNVKAQVEKYKSLLRSDKALSASSQQFVKELYDTFDPFSSSLNALIDLQLNTSQQFSDQAAADYQKEKMILVTVCIILFIIVIFLAVAINRSITLPLNNINQVMASIANNTDLTMRVNENGDDEFAQTASSVNTMLSHFNALITELLSLVINLRSQTEGLSENSLSIANSTEQQEQQTTMLATAITQMSAAIKGVADTAVTTSQKANESDALAQAGLHSVQDNIQAINQLHELLNQTKSDIDLLSGKTNEINSVVQIIQSVAEQTNLLALNAAIEAARAGESGRGFAVVADEVRQLAHNTQKATEQISEMIVSLQDASKRTVDSMEQAANQTEKSVSIAAGSAESIQKITSAISEIADLNIVISTSTEEQTTVANEVAENINQITTSIKSVANSASENAQTSQNLKNISNELEKDISKFKV</sequence>
<dbReference type="SMART" id="SM00283">
    <property type="entry name" value="MA"/>
    <property type="match status" value="1"/>
</dbReference>
<keyword evidence="3 5" id="KW-0807">Transducer</keyword>
<dbReference type="AlphaFoldDB" id="A0A0S2K7H2"/>
<dbReference type="FunFam" id="1.10.287.950:FF:000001">
    <property type="entry name" value="Methyl-accepting chemotaxis sensory transducer"/>
    <property type="match status" value="1"/>
</dbReference>
<dbReference type="Pfam" id="PF00672">
    <property type="entry name" value="HAMP"/>
    <property type="match status" value="1"/>
</dbReference>
<keyword evidence="2" id="KW-1003">Cell membrane</keyword>
<keyword evidence="11" id="KW-1185">Reference proteome</keyword>
<dbReference type="CDD" id="cd11386">
    <property type="entry name" value="MCP_signal"/>
    <property type="match status" value="1"/>
</dbReference>
<protein>
    <submittedName>
        <fullName evidence="10">Methyl-accepting chemotaxis protein</fullName>
    </submittedName>
</protein>
<dbReference type="Gene3D" id="6.10.340.10">
    <property type="match status" value="1"/>
</dbReference>
<dbReference type="CDD" id="cd06225">
    <property type="entry name" value="HAMP"/>
    <property type="match status" value="1"/>
</dbReference>
<dbReference type="SUPFAM" id="SSF58104">
    <property type="entry name" value="Methyl-accepting chemotaxis protein (MCP) signaling domain"/>
    <property type="match status" value="1"/>
</dbReference>
<evidence type="ECO:0000256" key="1">
    <source>
        <dbReference type="ARBA" id="ARBA00004429"/>
    </source>
</evidence>
<dbReference type="RefSeq" id="WP_058032100.1">
    <property type="nucleotide sequence ID" value="NZ_CP013188.1"/>
</dbReference>
<dbReference type="PANTHER" id="PTHR32089">
    <property type="entry name" value="METHYL-ACCEPTING CHEMOTAXIS PROTEIN MCPB"/>
    <property type="match status" value="1"/>
</dbReference>
<evidence type="ECO:0000256" key="5">
    <source>
        <dbReference type="PROSITE-ProRule" id="PRU00284"/>
    </source>
</evidence>
<evidence type="ECO:0000256" key="3">
    <source>
        <dbReference type="ARBA" id="ARBA00023224"/>
    </source>
</evidence>
<keyword evidence="2" id="KW-0997">Cell inner membrane</keyword>
<dbReference type="GO" id="GO:0007165">
    <property type="term" value="P:signal transduction"/>
    <property type="evidence" value="ECO:0007669"/>
    <property type="project" value="UniProtKB-KW"/>
</dbReference>
<gene>
    <name evidence="10" type="ORF">PP2015_3753</name>
</gene>
<dbReference type="InterPro" id="IPR004089">
    <property type="entry name" value="MCPsignal_dom"/>
</dbReference>
<dbReference type="GO" id="GO:0004888">
    <property type="term" value="F:transmembrane signaling receptor activity"/>
    <property type="evidence" value="ECO:0007669"/>
    <property type="project" value="InterPro"/>
</dbReference>
<dbReference type="InterPro" id="IPR024478">
    <property type="entry name" value="HlyB_4HB_MCP"/>
</dbReference>
<dbReference type="Pfam" id="PF12729">
    <property type="entry name" value="4HB_MCP_1"/>
    <property type="match status" value="1"/>
</dbReference>
<organism evidence="10 11">
    <name type="scientific">Pseudoalteromonas phenolica</name>
    <dbReference type="NCBI Taxonomy" id="161398"/>
    <lineage>
        <taxon>Bacteria</taxon>
        <taxon>Pseudomonadati</taxon>
        <taxon>Pseudomonadota</taxon>
        <taxon>Gammaproteobacteria</taxon>
        <taxon>Alteromonadales</taxon>
        <taxon>Pseudoalteromonadaceae</taxon>
        <taxon>Pseudoalteromonas</taxon>
    </lineage>
</organism>
<dbReference type="InterPro" id="IPR000727">
    <property type="entry name" value="T_SNARE_dom"/>
</dbReference>
<dbReference type="PROSITE" id="PS50885">
    <property type="entry name" value="HAMP"/>
    <property type="match status" value="1"/>
</dbReference>
<name>A0A0S2K7H2_9GAMM</name>
<dbReference type="PRINTS" id="PR00260">
    <property type="entry name" value="CHEMTRNSDUCR"/>
</dbReference>
<keyword evidence="6" id="KW-1133">Transmembrane helix</keyword>
<proteinExistence type="inferred from homology"/>
<comment type="subcellular location">
    <subcellularLocation>
        <location evidence="1">Cell inner membrane</location>
        <topology evidence="1">Multi-pass membrane protein</topology>
    </subcellularLocation>
</comment>
<feature type="domain" description="Methyl-accepting transducer" evidence="7">
    <location>
        <begin position="270"/>
        <end position="506"/>
    </location>
</feature>
<reference evidence="10 11" key="1">
    <citation type="submission" date="2015-11" db="EMBL/GenBank/DDBJ databases">
        <authorList>
            <person name="Zhang Y."/>
            <person name="Guo Z."/>
        </authorList>
    </citation>
    <scope>NUCLEOTIDE SEQUENCE [LARGE SCALE GENOMIC DNA]</scope>
    <source>
        <strain evidence="10 11">KCTC 12086</strain>
    </source>
</reference>